<sequence>MSKEQEAISVTAIRDSSPESKEHTPVNNPYGANPNPSKERSFFAWFDKNDGPAERKLILKLDFFILSFACMGFWIMYIDRGILGNAYVSGMREDLKFFGNQYVQLTSIFTVGYAVSMIPSTLLVTKIPAHIVLPVSTFSWGLFTMLSFWATRFSQLAAYRFLVGLCEGPFFCTIHYCLGSWYRPDELVRRAGIFYVSSGVGTISTGLIAARIFQSLNGALGHPGWRWMFLIASICTFPIALFGAIFFPGALRGKKRWFLTQEEHDIAIERMRLVGRKPPQGLPFAFSSVKRFVGRWHFWVLIPWNIIWILGMGWWSNHILWLRAQPQYSTVQVNNYTAISPSLGVVFIFSFSWIVDKWGEKAKIPLFGFVTFMTFMGSLGFVIYDHSSFAWKWFAVSIGYMLVSLSPVIYSHANLVCAADAEERAFIISAMLATGTAFNAWVPLLAWPTVQAPRFFKGYVLTCVLQPTYFLFSVFVFLYSRRRTAQEAAKKVQQS</sequence>
<dbReference type="InterPro" id="IPR036259">
    <property type="entry name" value="MFS_trans_sf"/>
</dbReference>
<dbReference type="Proteomes" id="UP000053328">
    <property type="component" value="Unassembled WGS sequence"/>
</dbReference>
<dbReference type="HOGENOM" id="CLU_001265_4_2_1"/>
<evidence type="ECO:0000256" key="8">
    <source>
        <dbReference type="SAM" id="Phobius"/>
    </source>
</evidence>
<dbReference type="SUPFAM" id="SSF103473">
    <property type="entry name" value="MFS general substrate transporter"/>
    <property type="match status" value="1"/>
</dbReference>
<feature type="transmembrane region" description="Helical" evidence="8">
    <location>
        <begin position="157"/>
        <end position="179"/>
    </location>
</feature>
<dbReference type="RefSeq" id="XP_016234057.1">
    <property type="nucleotide sequence ID" value="XM_016380955.1"/>
</dbReference>
<keyword evidence="11" id="KW-1185">Reference proteome</keyword>
<feature type="domain" description="Major facilitator superfamily (MFS) profile" evidence="9">
    <location>
        <begin position="65"/>
        <end position="495"/>
    </location>
</feature>
<feature type="transmembrane region" description="Helical" evidence="8">
    <location>
        <begin position="102"/>
        <end position="124"/>
    </location>
</feature>
<feature type="transmembrane region" description="Helical" evidence="8">
    <location>
        <begin position="225"/>
        <end position="247"/>
    </location>
</feature>
<dbReference type="GO" id="GO:0016020">
    <property type="term" value="C:membrane"/>
    <property type="evidence" value="ECO:0007669"/>
    <property type="project" value="UniProtKB-SubCell"/>
</dbReference>
<dbReference type="GO" id="GO:0022857">
    <property type="term" value="F:transmembrane transporter activity"/>
    <property type="evidence" value="ECO:0007669"/>
    <property type="project" value="InterPro"/>
</dbReference>
<dbReference type="Gene3D" id="1.20.1250.20">
    <property type="entry name" value="MFS general substrate transporter like domains"/>
    <property type="match status" value="1"/>
</dbReference>
<evidence type="ECO:0000256" key="5">
    <source>
        <dbReference type="ARBA" id="ARBA00023136"/>
    </source>
</evidence>
<dbReference type="EMBL" id="KN847496">
    <property type="protein sequence ID" value="KIW13841.1"/>
    <property type="molecule type" value="Genomic_DNA"/>
</dbReference>
<dbReference type="InterPro" id="IPR020846">
    <property type="entry name" value="MFS_dom"/>
</dbReference>
<evidence type="ECO:0000259" key="9">
    <source>
        <dbReference type="PROSITE" id="PS50850"/>
    </source>
</evidence>
<dbReference type="PANTHER" id="PTHR43791:SF15">
    <property type="entry name" value="TRANSPORTER SEO1-RELATED"/>
    <property type="match status" value="1"/>
</dbReference>
<feature type="transmembrane region" description="Helical" evidence="8">
    <location>
        <begin position="459"/>
        <end position="480"/>
    </location>
</feature>
<dbReference type="FunFam" id="1.20.1250.20:FF:000065">
    <property type="entry name" value="Putative MFS pantothenate transporter"/>
    <property type="match status" value="1"/>
</dbReference>
<feature type="transmembrane region" description="Helical" evidence="8">
    <location>
        <begin position="390"/>
        <end position="413"/>
    </location>
</feature>
<feature type="region of interest" description="Disordered" evidence="7">
    <location>
        <begin position="1"/>
        <end position="35"/>
    </location>
</feature>
<dbReference type="InterPro" id="IPR011701">
    <property type="entry name" value="MFS"/>
</dbReference>
<organism evidence="10 11">
    <name type="scientific">Exophiala spinifera</name>
    <dbReference type="NCBI Taxonomy" id="91928"/>
    <lineage>
        <taxon>Eukaryota</taxon>
        <taxon>Fungi</taxon>
        <taxon>Dikarya</taxon>
        <taxon>Ascomycota</taxon>
        <taxon>Pezizomycotina</taxon>
        <taxon>Eurotiomycetes</taxon>
        <taxon>Chaetothyriomycetidae</taxon>
        <taxon>Chaetothyriales</taxon>
        <taxon>Herpotrichiellaceae</taxon>
        <taxon>Exophiala</taxon>
    </lineage>
</organism>
<protein>
    <recommendedName>
        <fullName evidence="9">Major facilitator superfamily (MFS) profile domain-containing protein</fullName>
    </recommendedName>
</protein>
<feature type="transmembrane region" description="Helical" evidence="8">
    <location>
        <begin position="191"/>
        <end position="213"/>
    </location>
</feature>
<evidence type="ECO:0000313" key="10">
    <source>
        <dbReference type="EMBL" id="KIW13841.1"/>
    </source>
</evidence>
<evidence type="ECO:0000256" key="4">
    <source>
        <dbReference type="ARBA" id="ARBA00022989"/>
    </source>
</evidence>
<evidence type="ECO:0000256" key="1">
    <source>
        <dbReference type="ARBA" id="ARBA00004141"/>
    </source>
</evidence>
<dbReference type="AlphaFoldDB" id="A0A0D1YFJ5"/>
<feature type="transmembrane region" description="Helical" evidence="8">
    <location>
        <begin position="131"/>
        <end position="151"/>
    </location>
</feature>
<evidence type="ECO:0000256" key="3">
    <source>
        <dbReference type="ARBA" id="ARBA00022692"/>
    </source>
</evidence>
<dbReference type="VEuPathDB" id="FungiDB:PV08_06621"/>
<dbReference type="OrthoDB" id="3639251at2759"/>
<dbReference type="Pfam" id="PF07690">
    <property type="entry name" value="MFS_1"/>
    <property type="match status" value="1"/>
</dbReference>
<feature type="transmembrane region" description="Helical" evidence="8">
    <location>
        <begin position="336"/>
        <end position="354"/>
    </location>
</feature>
<accession>A0A0D1YFJ5</accession>
<reference evidence="10 11" key="1">
    <citation type="submission" date="2015-01" db="EMBL/GenBank/DDBJ databases">
        <title>The Genome Sequence of Exophiala spinifera CBS89968.</title>
        <authorList>
            <consortium name="The Broad Institute Genomics Platform"/>
            <person name="Cuomo C."/>
            <person name="de Hoog S."/>
            <person name="Gorbushina A."/>
            <person name="Stielow B."/>
            <person name="Teixiera M."/>
            <person name="Abouelleil A."/>
            <person name="Chapman S.B."/>
            <person name="Priest M."/>
            <person name="Young S.K."/>
            <person name="Wortman J."/>
            <person name="Nusbaum C."/>
            <person name="Birren B."/>
        </authorList>
    </citation>
    <scope>NUCLEOTIDE SEQUENCE [LARGE SCALE GENOMIC DNA]</scope>
    <source>
        <strain evidence="10 11">CBS 89968</strain>
    </source>
</reference>
<keyword evidence="3 8" id="KW-0812">Transmembrane</keyword>
<evidence type="ECO:0000256" key="7">
    <source>
        <dbReference type="SAM" id="MobiDB-lite"/>
    </source>
</evidence>
<name>A0A0D1YFJ5_9EURO</name>
<dbReference type="GeneID" id="27333704"/>
<feature type="transmembrane region" description="Helical" evidence="8">
    <location>
        <begin position="63"/>
        <end position="82"/>
    </location>
</feature>
<comment type="subcellular location">
    <subcellularLocation>
        <location evidence="1">Membrane</location>
        <topology evidence="1">Multi-pass membrane protein</topology>
    </subcellularLocation>
</comment>
<evidence type="ECO:0000313" key="11">
    <source>
        <dbReference type="Proteomes" id="UP000053328"/>
    </source>
</evidence>
<keyword evidence="5 8" id="KW-0472">Membrane</keyword>
<feature type="transmembrane region" description="Helical" evidence="8">
    <location>
        <begin position="425"/>
        <end position="447"/>
    </location>
</feature>
<dbReference type="PROSITE" id="PS50850">
    <property type="entry name" value="MFS"/>
    <property type="match status" value="1"/>
</dbReference>
<feature type="transmembrane region" description="Helical" evidence="8">
    <location>
        <begin position="296"/>
        <end position="316"/>
    </location>
</feature>
<evidence type="ECO:0000256" key="6">
    <source>
        <dbReference type="ARBA" id="ARBA00037968"/>
    </source>
</evidence>
<dbReference type="PANTHER" id="PTHR43791">
    <property type="entry name" value="PERMEASE-RELATED"/>
    <property type="match status" value="1"/>
</dbReference>
<feature type="transmembrane region" description="Helical" evidence="8">
    <location>
        <begin position="366"/>
        <end position="384"/>
    </location>
</feature>
<evidence type="ECO:0000256" key="2">
    <source>
        <dbReference type="ARBA" id="ARBA00022448"/>
    </source>
</evidence>
<keyword evidence="4 8" id="KW-1133">Transmembrane helix</keyword>
<gene>
    <name evidence="10" type="ORF">PV08_06621</name>
</gene>
<comment type="similarity">
    <text evidence="6">Belongs to the major facilitator superfamily. Allantoate permease family.</text>
</comment>
<keyword evidence="2" id="KW-0813">Transport</keyword>
<proteinExistence type="inferred from homology"/>